<proteinExistence type="predicted"/>
<sequence>MRLRRAVVAVGAAGGLLLGGAVVTAESATAVESTAAATCGTSGVGTKTGTGSCTAFPKEWRLGIRCTSGEYQWSAWYPYTTTARLTCVSGTVTHVWTDTR</sequence>
<evidence type="ECO:0000313" key="2">
    <source>
        <dbReference type="EMBL" id="GHA65776.1"/>
    </source>
</evidence>
<feature type="signal peptide" evidence="1">
    <location>
        <begin position="1"/>
        <end position="24"/>
    </location>
</feature>
<name>A0ABQ3D9X3_9ACTN</name>
<evidence type="ECO:0000313" key="3">
    <source>
        <dbReference type="Proteomes" id="UP000653644"/>
    </source>
</evidence>
<evidence type="ECO:0008006" key="4">
    <source>
        <dbReference type="Google" id="ProtNLM"/>
    </source>
</evidence>
<accession>A0ABQ3D9X3</accession>
<feature type="chain" id="PRO_5047165415" description="Secreted protein" evidence="1">
    <location>
        <begin position="25"/>
        <end position="100"/>
    </location>
</feature>
<reference evidence="3" key="1">
    <citation type="journal article" date="2019" name="Int. J. Syst. Evol. Microbiol.">
        <title>The Global Catalogue of Microorganisms (GCM) 10K type strain sequencing project: providing services to taxonomists for standard genome sequencing and annotation.</title>
        <authorList>
            <consortium name="The Broad Institute Genomics Platform"/>
            <consortium name="The Broad Institute Genome Sequencing Center for Infectious Disease"/>
            <person name="Wu L."/>
            <person name="Ma J."/>
        </authorList>
    </citation>
    <scope>NUCLEOTIDE SEQUENCE [LARGE SCALE GENOMIC DNA]</scope>
    <source>
        <strain evidence="3">JCM 4733</strain>
    </source>
</reference>
<dbReference type="Proteomes" id="UP000653644">
    <property type="component" value="Unassembled WGS sequence"/>
</dbReference>
<keyword evidence="1" id="KW-0732">Signal</keyword>
<organism evidence="2 3">
    <name type="scientific">Streptomyces canarius</name>
    <dbReference type="NCBI Taxonomy" id="285453"/>
    <lineage>
        <taxon>Bacteria</taxon>
        <taxon>Bacillati</taxon>
        <taxon>Actinomycetota</taxon>
        <taxon>Actinomycetes</taxon>
        <taxon>Kitasatosporales</taxon>
        <taxon>Streptomycetaceae</taxon>
        <taxon>Streptomyces</taxon>
    </lineage>
</organism>
<protein>
    <recommendedName>
        <fullName evidence="4">Secreted protein</fullName>
    </recommendedName>
</protein>
<comment type="caution">
    <text evidence="2">The sequence shown here is derived from an EMBL/GenBank/DDBJ whole genome shotgun (WGS) entry which is preliminary data.</text>
</comment>
<gene>
    <name evidence="2" type="ORF">GCM10010345_82060</name>
</gene>
<keyword evidence="3" id="KW-1185">Reference proteome</keyword>
<evidence type="ECO:0000256" key="1">
    <source>
        <dbReference type="SAM" id="SignalP"/>
    </source>
</evidence>
<dbReference type="EMBL" id="BMVN01000056">
    <property type="protein sequence ID" value="GHA65776.1"/>
    <property type="molecule type" value="Genomic_DNA"/>
</dbReference>